<accession>A0ABN3VUI7</accession>
<gene>
    <name evidence="1" type="ORF">GCM10010517_20330</name>
</gene>
<dbReference type="Proteomes" id="UP001500831">
    <property type="component" value="Unassembled WGS sequence"/>
</dbReference>
<comment type="caution">
    <text evidence="1">The sequence shown here is derived from an EMBL/GenBank/DDBJ whole genome shotgun (WGS) entry which is preliminary data.</text>
</comment>
<evidence type="ECO:0000313" key="2">
    <source>
        <dbReference type="Proteomes" id="UP001500831"/>
    </source>
</evidence>
<dbReference type="RefSeq" id="WP_344969979.1">
    <property type="nucleotide sequence ID" value="NZ_BAAAVI010000011.1"/>
</dbReference>
<organism evidence="1 2">
    <name type="scientific">Streptosporangium fragile</name>
    <dbReference type="NCBI Taxonomy" id="46186"/>
    <lineage>
        <taxon>Bacteria</taxon>
        <taxon>Bacillati</taxon>
        <taxon>Actinomycetota</taxon>
        <taxon>Actinomycetes</taxon>
        <taxon>Streptosporangiales</taxon>
        <taxon>Streptosporangiaceae</taxon>
        <taxon>Streptosporangium</taxon>
    </lineage>
</organism>
<name>A0ABN3VUI7_9ACTN</name>
<sequence>MTVIGIVVLALGLVVAVALTLADPVLLSRINGEHAQGGSGRHIQAPPIAAWEARRAWGAREEGVRAAGREAADTVWDGGVGGGVVPLPARRAEDREPQAA</sequence>
<keyword evidence="2" id="KW-1185">Reference proteome</keyword>
<dbReference type="EMBL" id="BAAAVI010000011">
    <property type="protein sequence ID" value="GAA2861622.1"/>
    <property type="molecule type" value="Genomic_DNA"/>
</dbReference>
<reference evidence="1 2" key="1">
    <citation type="journal article" date="2019" name="Int. J. Syst. Evol. Microbiol.">
        <title>The Global Catalogue of Microorganisms (GCM) 10K type strain sequencing project: providing services to taxonomists for standard genome sequencing and annotation.</title>
        <authorList>
            <consortium name="The Broad Institute Genomics Platform"/>
            <consortium name="The Broad Institute Genome Sequencing Center for Infectious Disease"/>
            <person name="Wu L."/>
            <person name="Ma J."/>
        </authorList>
    </citation>
    <scope>NUCLEOTIDE SEQUENCE [LARGE SCALE GENOMIC DNA]</scope>
    <source>
        <strain evidence="1 2">JCM 6242</strain>
    </source>
</reference>
<protein>
    <submittedName>
        <fullName evidence="1">Uncharacterized protein</fullName>
    </submittedName>
</protein>
<proteinExistence type="predicted"/>
<evidence type="ECO:0000313" key="1">
    <source>
        <dbReference type="EMBL" id="GAA2861622.1"/>
    </source>
</evidence>